<protein>
    <recommendedName>
        <fullName evidence="5">C4-dicarboxylate ABC transporter</fullName>
    </recommendedName>
</protein>
<dbReference type="InterPro" id="IPR038404">
    <property type="entry name" value="TRAP_DctP_sf"/>
</dbReference>
<dbReference type="PANTHER" id="PTHR33376:SF2">
    <property type="entry name" value="DICARBOXYLATE-BINDING PERIPLASMIC PROTEIN"/>
    <property type="match status" value="1"/>
</dbReference>
<reference evidence="4" key="1">
    <citation type="submission" date="2017-05" db="EMBL/GenBank/DDBJ databases">
        <title>Complete and WGS of Bordetella genogroups.</title>
        <authorList>
            <person name="Spilker T."/>
            <person name="Lipuma J."/>
        </authorList>
    </citation>
    <scope>NUCLEOTIDE SEQUENCE [LARGE SCALE GENOMIC DNA]</scope>
    <source>
        <strain evidence="4">AU18089</strain>
    </source>
</reference>
<evidence type="ECO:0000313" key="4">
    <source>
        <dbReference type="Proteomes" id="UP000216947"/>
    </source>
</evidence>
<keyword evidence="4" id="KW-1185">Reference proteome</keyword>
<dbReference type="NCBIfam" id="TIGR00787">
    <property type="entry name" value="dctP"/>
    <property type="match status" value="1"/>
</dbReference>
<sequence length="330" mass="35726">MKISRRSMLSVVMSGAFAVGMAMLPAQAATTLKLAETLPIGYPTTEALTEMSDLLGAKTNGELKIQVYAGGQLGNEKETIEQTQLGAIQLSRVNALVLASIVDELNVLALPYLFKDQAHLERLIESPLGDQLLDRITNQPNSRLVALTWIGAGARSMLTTKKQVETAQDLQGQKIRVIPNPILSDAIEAMGAAGVPLGFGDVFAGMQTGMLDGAEGAAPTLVAASFHRVAKHYSLTEHLIVPDVLVMSRRAWDKLTPQQQQAVKQSAKEAEKRQRELWKAADGQALQDMRAAGVEVIEFQGKDVLREKTAPVREKYGAKHQDLILAIEAI</sequence>
<dbReference type="GO" id="GO:0030246">
    <property type="term" value="F:carbohydrate binding"/>
    <property type="evidence" value="ECO:0007669"/>
    <property type="project" value="TreeGrafter"/>
</dbReference>
<dbReference type="PANTHER" id="PTHR33376">
    <property type="match status" value="1"/>
</dbReference>
<dbReference type="PIRSF" id="PIRSF006470">
    <property type="entry name" value="DctB"/>
    <property type="match status" value="1"/>
</dbReference>
<evidence type="ECO:0000313" key="3">
    <source>
        <dbReference type="EMBL" id="OZI16282.1"/>
    </source>
</evidence>
<name>A0A261QV68_9BORD</name>
<dbReference type="AlphaFoldDB" id="A0A261QV68"/>
<evidence type="ECO:0000256" key="1">
    <source>
        <dbReference type="ARBA" id="ARBA00022729"/>
    </source>
</evidence>
<dbReference type="EMBL" id="NEVK01000008">
    <property type="protein sequence ID" value="OZI16282.1"/>
    <property type="molecule type" value="Genomic_DNA"/>
</dbReference>
<dbReference type="RefSeq" id="WP_026641421.1">
    <property type="nucleotide sequence ID" value="NZ_NEVK01000008.1"/>
</dbReference>
<feature type="chain" id="PRO_5012198813" description="C4-dicarboxylate ABC transporter" evidence="2">
    <location>
        <begin position="29"/>
        <end position="330"/>
    </location>
</feature>
<dbReference type="PROSITE" id="PS51318">
    <property type="entry name" value="TAT"/>
    <property type="match status" value="1"/>
</dbReference>
<proteinExistence type="predicted"/>
<gene>
    <name evidence="3" type="ORF">CAL19_16450</name>
</gene>
<dbReference type="Gene3D" id="3.40.190.170">
    <property type="entry name" value="Bacterial extracellular solute-binding protein, family 7"/>
    <property type="match status" value="1"/>
</dbReference>
<dbReference type="NCBIfam" id="NF037995">
    <property type="entry name" value="TRAP_S1"/>
    <property type="match status" value="1"/>
</dbReference>
<organism evidence="3 4">
    <name type="scientific">Bordetella genomosp. 7</name>
    <dbReference type="NCBI Taxonomy" id="1416805"/>
    <lineage>
        <taxon>Bacteria</taxon>
        <taxon>Pseudomonadati</taxon>
        <taxon>Pseudomonadota</taxon>
        <taxon>Betaproteobacteria</taxon>
        <taxon>Burkholderiales</taxon>
        <taxon>Alcaligenaceae</taxon>
        <taxon>Bordetella</taxon>
    </lineage>
</organism>
<dbReference type="Proteomes" id="UP000216947">
    <property type="component" value="Unassembled WGS sequence"/>
</dbReference>
<accession>A0A261QV68</accession>
<dbReference type="GO" id="GO:0030288">
    <property type="term" value="C:outer membrane-bounded periplasmic space"/>
    <property type="evidence" value="ECO:0007669"/>
    <property type="project" value="InterPro"/>
</dbReference>
<evidence type="ECO:0008006" key="5">
    <source>
        <dbReference type="Google" id="ProtNLM"/>
    </source>
</evidence>
<dbReference type="CDD" id="cd13671">
    <property type="entry name" value="PBP2_TRAP_SBP_like_3"/>
    <property type="match status" value="1"/>
</dbReference>
<dbReference type="InterPro" id="IPR018389">
    <property type="entry name" value="DctP_fam"/>
</dbReference>
<dbReference type="InterPro" id="IPR006311">
    <property type="entry name" value="TAT_signal"/>
</dbReference>
<dbReference type="GO" id="GO:0055085">
    <property type="term" value="P:transmembrane transport"/>
    <property type="evidence" value="ECO:0007669"/>
    <property type="project" value="InterPro"/>
</dbReference>
<dbReference type="InterPro" id="IPR004682">
    <property type="entry name" value="TRAP_DctP"/>
</dbReference>
<evidence type="ECO:0000256" key="2">
    <source>
        <dbReference type="SAM" id="SignalP"/>
    </source>
</evidence>
<dbReference type="Pfam" id="PF03480">
    <property type="entry name" value="DctP"/>
    <property type="match status" value="1"/>
</dbReference>
<comment type="caution">
    <text evidence="3">The sequence shown here is derived from an EMBL/GenBank/DDBJ whole genome shotgun (WGS) entry which is preliminary data.</text>
</comment>
<keyword evidence="1 2" id="KW-0732">Signal</keyword>
<feature type="signal peptide" evidence="2">
    <location>
        <begin position="1"/>
        <end position="28"/>
    </location>
</feature>